<dbReference type="Gene3D" id="3.90.180.10">
    <property type="entry name" value="Medium-chain alcohol dehydrogenases, catalytic domain"/>
    <property type="match status" value="1"/>
</dbReference>
<dbReference type="CDD" id="cd08275">
    <property type="entry name" value="MDR3"/>
    <property type="match status" value="1"/>
</dbReference>
<dbReference type="InterPro" id="IPR036291">
    <property type="entry name" value="NAD(P)-bd_dom_sf"/>
</dbReference>
<dbReference type="Pfam" id="PF13602">
    <property type="entry name" value="ADH_zinc_N_2"/>
    <property type="match status" value="1"/>
</dbReference>
<gene>
    <name evidence="2" type="ORF">A11A3_02282</name>
</gene>
<dbReference type="OrthoDB" id="9805883at2"/>
<dbReference type="InterPro" id="IPR051397">
    <property type="entry name" value="Zn-ADH-like_protein"/>
</dbReference>
<dbReference type="SUPFAM" id="SSF51735">
    <property type="entry name" value="NAD(P)-binding Rossmann-fold domains"/>
    <property type="match status" value="1"/>
</dbReference>
<dbReference type="PATRIC" id="fig|1177179.3.peg.450"/>
<organism evidence="2 3">
    <name type="scientific">Alcanivorax hongdengensis A-11-3</name>
    <dbReference type="NCBI Taxonomy" id="1177179"/>
    <lineage>
        <taxon>Bacteria</taxon>
        <taxon>Pseudomonadati</taxon>
        <taxon>Pseudomonadota</taxon>
        <taxon>Gammaproteobacteria</taxon>
        <taxon>Oceanospirillales</taxon>
        <taxon>Alcanivoracaceae</taxon>
        <taxon>Alcanivorax</taxon>
    </lineage>
</organism>
<dbReference type="Proteomes" id="UP000010164">
    <property type="component" value="Unassembled WGS sequence"/>
</dbReference>
<name>L0WG15_9GAMM</name>
<proteinExistence type="predicted"/>
<dbReference type="eggNOG" id="COG0604">
    <property type="taxonomic scope" value="Bacteria"/>
</dbReference>
<accession>L0WG15</accession>
<dbReference type="InterPro" id="IPR013154">
    <property type="entry name" value="ADH-like_N"/>
</dbReference>
<dbReference type="Gene3D" id="3.40.50.720">
    <property type="entry name" value="NAD(P)-binding Rossmann-like Domain"/>
    <property type="match status" value="1"/>
</dbReference>
<dbReference type="RefSeq" id="WP_008927643.1">
    <property type="nucleotide sequence ID" value="NZ_AMRJ01000002.1"/>
</dbReference>
<dbReference type="STRING" id="1177179.A11A3_02282"/>
<evidence type="ECO:0000259" key="1">
    <source>
        <dbReference type="SMART" id="SM00829"/>
    </source>
</evidence>
<dbReference type="SUPFAM" id="SSF50129">
    <property type="entry name" value="GroES-like"/>
    <property type="match status" value="1"/>
</dbReference>
<reference evidence="2 3" key="1">
    <citation type="journal article" date="2012" name="J. Bacteriol.">
        <title>Genome Sequence of the Alkane-Degrading Bacterium Alcanivorax hongdengensis Type Strain A-11-3.</title>
        <authorList>
            <person name="Lai Q."/>
            <person name="Shao Z."/>
        </authorList>
    </citation>
    <scope>NUCLEOTIDE SEQUENCE [LARGE SCALE GENOMIC DNA]</scope>
    <source>
        <strain evidence="2 3">A-11-3</strain>
    </source>
</reference>
<dbReference type="PANTHER" id="PTHR43677:SF4">
    <property type="entry name" value="QUINONE OXIDOREDUCTASE-LIKE PROTEIN 2"/>
    <property type="match status" value="1"/>
</dbReference>
<evidence type="ECO:0000313" key="2">
    <source>
        <dbReference type="EMBL" id="EKF75659.1"/>
    </source>
</evidence>
<dbReference type="AlphaFoldDB" id="L0WG15"/>
<comment type="caution">
    <text evidence="2">The sequence shown here is derived from an EMBL/GenBank/DDBJ whole genome shotgun (WGS) entry which is preliminary data.</text>
</comment>
<dbReference type="EMBL" id="AMRJ01000002">
    <property type="protein sequence ID" value="EKF75659.1"/>
    <property type="molecule type" value="Genomic_DNA"/>
</dbReference>
<evidence type="ECO:0000313" key="3">
    <source>
        <dbReference type="Proteomes" id="UP000010164"/>
    </source>
</evidence>
<protein>
    <submittedName>
        <fullName evidence="2">Zinc-containing alcohol dehydrogenase</fullName>
    </submittedName>
</protein>
<keyword evidence="3" id="KW-1185">Reference proteome</keyword>
<feature type="domain" description="Enoyl reductase (ER)" evidence="1">
    <location>
        <begin position="13"/>
        <end position="335"/>
    </location>
</feature>
<sequence>MDPRQRWRIHKAGNIANLILDDTPLGPLAEDQVRVHVQAVGLNFADIFALTGLYSATPSGPFTPGLEFAGTVDAIGARVADYRPGDRVMGVTRFGGYTTRIDSPEGYLRILPDHWSMEQGAAYLAQTLTAWYALTELGQVRPGHRVLIHSAAGGVGLQAMKLCQALGAHPVGTVSHIDKQDFLHQAGFEAVLVREKDFAAQLRRHSLQFDLVLDAIGGHIQKASFDALDAMGRLVVFGAAEFTPSGQRPDYLRALWRYLRRPRYDVMDMISSNRSVMAFNLIWLWEQQDTLQRLLDALEKVQISPPHVGHHFAFEQAHQALDCLRSGKTVGKVVLIQQ</sequence>
<dbReference type="SMART" id="SM00829">
    <property type="entry name" value="PKS_ER"/>
    <property type="match status" value="1"/>
</dbReference>
<dbReference type="PANTHER" id="PTHR43677">
    <property type="entry name" value="SHORT-CHAIN DEHYDROGENASE/REDUCTASE"/>
    <property type="match status" value="1"/>
</dbReference>
<dbReference type="InterPro" id="IPR011032">
    <property type="entry name" value="GroES-like_sf"/>
</dbReference>
<dbReference type="InterPro" id="IPR020843">
    <property type="entry name" value="ER"/>
</dbReference>
<dbReference type="GO" id="GO:0016491">
    <property type="term" value="F:oxidoreductase activity"/>
    <property type="evidence" value="ECO:0007669"/>
    <property type="project" value="InterPro"/>
</dbReference>
<dbReference type="Pfam" id="PF08240">
    <property type="entry name" value="ADH_N"/>
    <property type="match status" value="1"/>
</dbReference>